<feature type="region of interest" description="Disordered" evidence="1">
    <location>
        <begin position="1"/>
        <end position="27"/>
    </location>
</feature>
<evidence type="ECO:0000256" key="1">
    <source>
        <dbReference type="SAM" id="MobiDB-lite"/>
    </source>
</evidence>
<evidence type="ECO:0000313" key="2">
    <source>
        <dbReference type="EMBL" id="OAY31868.1"/>
    </source>
</evidence>
<dbReference type="AlphaFoldDB" id="A0A2C9UMR6"/>
<gene>
    <name evidence="2" type="ORF">MANES_14G147500</name>
</gene>
<accession>A0A2C9UMR6</accession>
<name>A0A2C9UMR6_MANES</name>
<reference evidence="2" key="1">
    <citation type="submission" date="2016-02" db="EMBL/GenBank/DDBJ databases">
        <title>WGS assembly of Manihot esculenta.</title>
        <authorList>
            <person name="Bredeson J.V."/>
            <person name="Prochnik S.E."/>
            <person name="Lyons J.B."/>
            <person name="Schmutz J."/>
            <person name="Grimwood J."/>
            <person name="Vrebalov J."/>
            <person name="Bart R.S."/>
            <person name="Amuge T."/>
            <person name="Ferguson M.E."/>
            <person name="Green R."/>
            <person name="Putnam N."/>
            <person name="Stites J."/>
            <person name="Rounsley S."/>
            <person name="Rokhsar D.S."/>
        </authorList>
    </citation>
    <scope>NUCLEOTIDE SEQUENCE [LARGE SCALE GENOMIC DNA]</scope>
    <source>
        <tissue evidence="2">Leaf</tissue>
    </source>
</reference>
<protein>
    <submittedName>
        <fullName evidence="2">Uncharacterized protein</fullName>
    </submittedName>
</protein>
<dbReference type="EMBL" id="CM004400">
    <property type="protein sequence ID" value="OAY31868.1"/>
    <property type="molecule type" value="Genomic_DNA"/>
</dbReference>
<proteinExistence type="predicted"/>
<sequence length="61" mass="6862">MTVAPPSETKTFKNKRKQTVQNSANGTHDCRQTAKFISYSSKPNVKTLQLALKIIDISPWI</sequence>
<organism evidence="2">
    <name type="scientific">Manihot esculenta</name>
    <name type="common">Cassava</name>
    <name type="synonym">Jatropha manihot</name>
    <dbReference type="NCBI Taxonomy" id="3983"/>
    <lineage>
        <taxon>Eukaryota</taxon>
        <taxon>Viridiplantae</taxon>
        <taxon>Streptophyta</taxon>
        <taxon>Embryophyta</taxon>
        <taxon>Tracheophyta</taxon>
        <taxon>Spermatophyta</taxon>
        <taxon>Magnoliopsida</taxon>
        <taxon>eudicotyledons</taxon>
        <taxon>Gunneridae</taxon>
        <taxon>Pentapetalae</taxon>
        <taxon>rosids</taxon>
        <taxon>fabids</taxon>
        <taxon>Malpighiales</taxon>
        <taxon>Euphorbiaceae</taxon>
        <taxon>Crotonoideae</taxon>
        <taxon>Manihoteae</taxon>
        <taxon>Manihot</taxon>
    </lineage>
</organism>